<dbReference type="InterPro" id="IPR011047">
    <property type="entry name" value="Quinoprotein_ADH-like_sf"/>
</dbReference>
<keyword evidence="6" id="KW-1185">Reference proteome</keyword>
<keyword evidence="4" id="KW-0812">Transmembrane</keyword>
<dbReference type="EMBL" id="MPUH01000691">
    <property type="protein sequence ID" value="OMJ75419.1"/>
    <property type="molecule type" value="Genomic_DNA"/>
</dbReference>
<keyword evidence="4" id="KW-1133">Transmembrane helix</keyword>
<dbReference type="Proteomes" id="UP000187209">
    <property type="component" value="Unassembled WGS sequence"/>
</dbReference>
<feature type="repeat" description="WD" evidence="3">
    <location>
        <begin position="236"/>
        <end position="277"/>
    </location>
</feature>
<keyword evidence="2" id="KW-0677">Repeat</keyword>
<keyword evidence="4" id="KW-0472">Membrane</keyword>
<feature type="transmembrane region" description="Helical" evidence="4">
    <location>
        <begin position="1008"/>
        <end position="1033"/>
    </location>
</feature>
<comment type="caution">
    <text evidence="5">The sequence shown here is derived from an EMBL/GenBank/DDBJ whole genome shotgun (WGS) entry which is preliminary data.</text>
</comment>
<dbReference type="PROSITE" id="PS50294">
    <property type="entry name" value="WD_REPEATS_REGION"/>
    <property type="match status" value="2"/>
</dbReference>
<feature type="transmembrane region" description="Helical" evidence="4">
    <location>
        <begin position="1066"/>
        <end position="1088"/>
    </location>
</feature>
<name>A0A1R2BFA5_9CILI</name>
<evidence type="ECO:0000313" key="6">
    <source>
        <dbReference type="Proteomes" id="UP000187209"/>
    </source>
</evidence>
<dbReference type="PANTHER" id="PTHR22847">
    <property type="entry name" value="WD40 REPEAT PROTEIN"/>
    <property type="match status" value="1"/>
</dbReference>
<evidence type="ECO:0000256" key="3">
    <source>
        <dbReference type="PROSITE-ProRule" id="PRU00221"/>
    </source>
</evidence>
<dbReference type="SUPFAM" id="SSF50978">
    <property type="entry name" value="WD40 repeat-like"/>
    <property type="match status" value="1"/>
</dbReference>
<dbReference type="AlphaFoldDB" id="A0A1R2BFA5"/>
<dbReference type="SMART" id="SM00320">
    <property type="entry name" value="WD40"/>
    <property type="match status" value="7"/>
</dbReference>
<organism evidence="5 6">
    <name type="scientific">Stentor coeruleus</name>
    <dbReference type="NCBI Taxonomy" id="5963"/>
    <lineage>
        <taxon>Eukaryota</taxon>
        <taxon>Sar</taxon>
        <taxon>Alveolata</taxon>
        <taxon>Ciliophora</taxon>
        <taxon>Postciliodesmatophora</taxon>
        <taxon>Heterotrichea</taxon>
        <taxon>Heterotrichida</taxon>
        <taxon>Stentoridae</taxon>
        <taxon>Stentor</taxon>
    </lineage>
</organism>
<keyword evidence="1 3" id="KW-0853">WD repeat</keyword>
<feature type="transmembrane region" description="Helical" evidence="4">
    <location>
        <begin position="918"/>
        <end position="938"/>
    </location>
</feature>
<accession>A0A1R2BFA5</accession>
<dbReference type="PROSITE" id="PS00678">
    <property type="entry name" value="WD_REPEATS_1"/>
    <property type="match status" value="1"/>
</dbReference>
<feature type="repeat" description="WD" evidence="3">
    <location>
        <begin position="278"/>
        <end position="319"/>
    </location>
</feature>
<dbReference type="SUPFAM" id="SSF50998">
    <property type="entry name" value="Quinoprotein alcohol dehydrogenase-like"/>
    <property type="match status" value="1"/>
</dbReference>
<dbReference type="GO" id="GO:1990234">
    <property type="term" value="C:transferase complex"/>
    <property type="evidence" value="ECO:0007669"/>
    <property type="project" value="UniProtKB-ARBA"/>
</dbReference>
<protein>
    <submittedName>
        <fullName evidence="5">Uncharacterized protein</fullName>
    </submittedName>
</protein>
<evidence type="ECO:0000256" key="2">
    <source>
        <dbReference type="ARBA" id="ARBA00022737"/>
    </source>
</evidence>
<feature type="transmembrane region" description="Helical" evidence="4">
    <location>
        <begin position="886"/>
        <end position="906"/>
    </location>
</feature>
<dbReference type="Pfam" id="PF00400">
    <property type="entry name" value="WD40"/>
    <property type="match status" value="4"/>
</dbReference>
<dbReference type="InterPro" id="IPR019775">
    <property type="entry name" value="WD40_repeat_CS"/>
</dbReference>
<evidence type="ECO:0000256" key="1">
    <source>
        <dbReference type="ARBA" id="ARBA00022574"/>
    </source>
</evidence>
<dbReference type="InterPro" id="IPR036322">
    <property type="entry name" value="WD40_repeat_dom_sf"/>
</dbReference>
<dbReference type="OrthoDB" id="10262475at2759"/>
<feature type="repeat" description="WD" evidence="3">
    <location>
        <begin position="146"/>
        <end position="187"/>
    </location>
</feature>
<dbReference type="CDD" id="cd00200">
    <property type="entry name" value="WD40"/>
    <property type="match status" value="1"/>
</dbReference>
<evidence type="ECO:0000256" key="4">
    <source>
        <dbReference type="SAM" id="Phobius"/>
    </source>
</evidence>
<dbReference type="Gene3D" id="2.130.10.10">
    <property type="entry name" value="YVTN repeat-like/Quinoprotein amine dehydrogenase"/>
    <property type="match status" value="3"/>
</dbReference>
<sequence>MSEKILLNQEEIEMKSLDHNQAAPMPNLRSNQVLPNSENIQKSLRDEMKSLRDNFLSTTPDTIITPFKGTALSITKDRTKYIFSSKESRIAVCDAKYKRIIVDRVVKEKEIWCMAVCFSDTVVLAAGTSGVIRKLQMPNLTEVDSFRGHSGEVNYIRVSHDDKFAYSAGDDGTVREWDLSQKSPTGSVIYTHSGKIFGMGISMESSLLCTCSADGVMKIYRLRGDLTDCNTVLKSLQENYESLWICRFSPDNSLVAAGSEDSNVYIWSTTTWDKVYTLIGHTSRVRCMNFTNSGNRLITGGIDNLMKVWDLKGKKEHITLALHSDWVRATIVSPDDMHCVSLGDDCKIIKWKIPAFDREYMLKSDNATIKHMWISANSETIYGITDHNVIRSWEAASGNQMTEFQVQLVDILHLTVASNLAHIYFYTPSPDPEDEETINVAIHLVSADTGEITAVTTIKHATIVSSTVSKDGKFIVLGTKFTLDIYNEYFKPYHSFRAHTSDVVAVALTSDSKFLFSASSDGGLIMSNILEKRTDKKLLKPEDQRFITQLKVSTNDENLYVLHTLFIEIYSVQMRTKLFTIREPGVKHVNFSSDNTKLFMFSRHNLNTYNIDNFSLFYRQVFRAPTSYITFANNSKYWVLYRGTSSKISPNPLSLGSFACIGQNGESLNYRQYITDIIRDKEPRHTKAFDKWIIVPNYMNALHFYAYYNAPDYLQKALEDDGPFFASKSGHTPLSIALQLKYVGCVRAVIKGLGLRLKDNPLNFYYFDRSLTQLNNLGYSGLHRIYNLMFASSINRAMPKFSLEKPGEIYVENPNLLIGPTEFMPTEYYSTDGISIRFKQSYCKFALVPGSDESLEFIKSLVDCKNIKIYESEIIRILLNNKWERLRWIMVIQALIFMAFALLLSIHTVRDRNSSTFIYAPLGVEIVLLLYEVFQIVVNKLEYFKDILNWVDLVKTALFVAYFVMIQMGNYENNSLLACLLFLTLMRGISYFRLFSETRYYINLLYEVIFDLIPFLIIFYYSAVGFSMIFMSLDREKESDFFSYVTWGYPTDLGNYDTSEFDKADWLNYFLVTLLISIVMLSLVVSILSDTYGRVNENSLVADSQALAQMIYECELLYFWNRGNNQSKFVFLCAEQEDANLVKSNVTQKVMKLKGLVTVLSKKINSNRRLMKSLKTKFMEDTDKIVSGFNDLA</sequence>
<reference evidence="5 6" key="1">
    <citation type="submission" date="2016-11" db="EMBL/GenBank/DDBJ databases">
        <title>The macronuclear genome of Stentor coeruleus: a giant cell with tiny introns.</title>
        <authorList>
            <person name="Slabodnick M."/>
            <person name="Ruby J.G."/>
            <person name="Reiff S.B."/>
            <person name="Swart E.C."/>
            <person name="Gosai S."/>
            <person name="Prabakaran S."/>
            <person name="Witkowska E."/>
            <person name="Larue G.E."/>
            <person name="Fisher S."/>
            <person name="Freeman R.M."/>
            <person name="Gunawardena J."/>
            <person name="Chu W."/>
            <person name="Stover N.A."/>
            <person name="Gregory B.D."/>
            <person name="Nowacki M."/>
            <person name="Derisi J."/>
            <person name="Roy S.W."/>
            <person name="Marshall W.F."/>
            <person name="Sood P."/>
        </authorList>
    </citation>
    <scope>NUCLEOTIDE SEQUENCE [LARGE SCALE GENOMIC DNA]</scope>
    <source>
        <strain evidence="5">WM001</strain>
    </source>
</reference>
<evidence type="ECO:0000313" key="5">
    <source>
        <dbReference type="EMBL" id="OMJ75419.1"/>
    </source>
</evidence>
<gene>
    <name evidence="5" type="ORF">SteCoe_25424</name>
</gene>
<proteinExistence type="predicted"/>
<dbReference type="PROSITE" id="PS50082">
    <property type="entry name" value="WD_REPEATS_2"/>
    <property type="match status" value="3"/>
</dbReference>
<dbReference type="InterPro" id="IPR001680">
    <property type="entry name" value="WD40_rpt"/>
</dbReference>
<dbReference type="PANTHER" id="PTHR22847:SF637">
    <property type="entry name" value="WD REPEAT DOMAIN 5B"/>
    <property type="match status" value="1"/>
</dbReference>
<dbReference type="InterPro" id="IPR015943">
    <property type="entry name" value="WD40/YVTN_repeat-like_dom_sf"/>
</dbReference>
<feature type="transmembrane region" description="Helical" evidence="4">
    <location>
        <begin position="975"/>
        <end position="996"/>
    </location>
</feature>